<dbReference type="Pfam" id="PF12833">
    <property type="entry name" value="HTH_18"/>
    <property type="match status" value="1"/>
</dbReference>
<name>A0ABU4ZPE4_9HYPH</name>
<evidence type="ECO:0000259" key="4">
    <source>
        <dbReference type="PROSITE" id="PS01124"/>
    </source>
</evidence>
<reference evidence="5 6" key="1">
    <citation type="submission" date="2023-08" db="EMBL/GenBank/DDBJ databases">
        <title>Implementing the SeqCode for naming new Mesorhizobium species isolated from Vachellia karroo root nodules.</title>
        <authorList>
            <person name="Van Lill M."/>
        </authorList>
    </citation>
    <scope>NUCLEOTIDE SEQUENCE [LARGE SCALE GENOMIC DNA]</scope>
    <source>
        <strain evidence="5 6">MSK 1335</strain>
    </source>
</reference>
<dbReference type="Gene3D" id="1.10.10.60">
    <property type="entry name" value="Homeodomain-like"/>
    <property type="match status" value="2"/>
</dbReference>
<feature type="domain" description="HTH araC/xylS-type" evidence="4">
    <location>
        <begin position="105"/>
        <end position="203"/>
    </location>
</feature>
<organism evidence="5 6">
    <name type="scientific">Mesorhizobium montanum</name>
    <dbReference type="NCBI Taxonomy" id="3072323"/>
    <lineage>
        <taxon>Bacteria</taxon>
        <taxon>Pseudomonadati</taxon>
        <taxon>Pseudomonadota</taxon>
        <taxon>Alphaproteobacteria</taxon>
        <taxon>Hyphomicrobiales</taxon>
        <taxon>Phyllobacteriaceae</taxon>
        <taxon>Mesorhizobium</taxon>
    </lineage>
</organism>
<keyword evidence="1" id="KW-0805">Transcription regulation</keyword>
<dbReference type="Pfam" id="PF12852">
    <property type="entry name" value="Cupin_6"/>
    <property type="match status" value="1"/>
</dbReference>
<evidence type="ECO:0000313" key="6">
    <source>
        <dbReference type="Proteomes" id="UP001276840"/>
    </source>
</evidence>
<dbReference type="InterPro" id="IPR032783">
    <property type="entry name" value="AraC_lig"/>
</dbReference>
<protein>
    <submittedName>
        <fullName evidence="5">AraC family transcriptional regulator</fullName>
    </submittedName>
</protein>
<keyword evidence="3" id="KW-0804">Transcription</keyword>
<gene>
    <name evidence="5" type="ORF">RFM68_22400</name>
</gene>
<dbReference type="PANTHER" id="PTHR46796:SF7">
    <property type="entry name" value="ARAC FAMILY TRANSCRIPTIONAL REGULATOR"/>
    <property type="match status" value="1"/>
</dbReference>
<evidence type="ECO:0000256" key="1">
    <source>
        <dbReference type="ARBA" id="ARBA00023015"/>
    </source>
</evidence>
<evidence type="ECO:0000256" key="2">
    <source>
        <dbReference type="ARBA" id="ARBA00023125"/>
    </source>
</evidence>
<evidence type="ECO:0000256" key="3">
    <source>
        <dbReference type="ARBA" id="ARBA00023163"/>
    </source>
</evidence>
<dbReference type="InterPro" id="IPR018060">
    <property type="entry name" value="HTH_AraC"/>
</dbReference>
<sequence length="209" mass="23101">MTYGGGGERTHIMCGFLGTDAPNDPVIKALPSLLKLAVSEADSADWIETSLRFAAREMAAGRKGSLPLLAQLAECLFIEAVRRYIESIQPHERGWLAGFADPVIGEAVNLLHAKRDHHWTVDELASQLGLSRSAFAERFARIMGEPPMRYFGRQRLRFAAQQLRGSHETVARIGFQAGYESEAAFNRAFKREFGIASAAWRIRSAASPL</sequence>
<dbReference type="InterPro" id="IPR009057">
    <property type="entry name" value="Homeodomain-like_sf"/>
</dbReference>
<comment type="caution">
    <text evidence="5">The sequence shown here is derived from an EMBL/GenBank/DDBJ whole genome shotgun (WGS) entry which is preliminary data.</text>
</comment>
<dbReference type="Proteomes" id="UP001276840">
    <property type="component" value="Unassembled WGS sequence"/>
</dbReference>
<dbReference type="EMBL" id="JAVIJF010000017">
    <property type="protein sequence ID" value="MDX8527256.1"/>
    <property type="molecule type" value="Genomic_DNA"/>
</dbReference>
<dbReference type="PANTHER" id="PTHR46796">
    <property type="entry name" value="HTH-TYPE TRANSCRIPTIONAL ACTIVATOR RHAS-RELATED"/>
    <property type="match status" value="1"/>
</dbReference>
<dbReference type="SMART" id="SM00342">
    <property type="entry name" value="HTH_ARAC"/>
    <property type="match status" value="1"/>
</dbReference>
<keyword evidence="6" id="KW-1185">Reference proteome</keyword>
<dbReference type="SUPFAM" id="SSF46689">
    <property type="entry name" value="Homeodomain-like"/>
    <property type="match status" value="2"/>
</dbReference>
<proteinExistence type="predicted"/>
<dbReference type="InterPro" id="IPR050204">
    <property type="entry name" value="AraC_XylS_family_regulators"/>
</dbReference>
<dbReference type="PROSITE" id="PS01124">
    <property type="entry name" value="HTH_ARAC_FAMILY_2"/>
    <property type="match status" value="1"/>
</dbReference>
<keyword evidence="2" id="KW-0238">DNA-binding</keyword>
<accession>A0ABU4ZPE4</accession>
<evidence type="ECO:0000313" key="5">
    <source>
        <dbReference type="EMBL" id="MDX8527256.1"/>
    </source>
</evidence>